<protein>
    <recommendedName>
        <fullName evidence="3">DUF2975 domain-containing protein</fullName>
    </recommendedName>
</protein>
<dbReference type="eggNOG" id="ENOG50339QN">
    <property type="taxonomic scope" value="Bacteria"/>
</dbReference>
<dbReference type="HOGENOM" id="CLU_119384_1_0_5"/>
<evidence type="ECO:0000256" key="1">
    <source>
        <dbReference type="SAM" id="Phobius"/>
    </source>
</evidence>
<dbReference type="KEGG" id="rpe:RPE_4745"/>
<keyword evidence="1" id="KW-1133">Transmembrane helix</keyword>
<feature type="transmembrane region" description="Helical" evidence="1">
    <location>
        <begin position="21"/>
        <end position="43"/>
    </location>
</feature>
<dbReference type="AlphaFoldDB" id="Q07HC0"/>
<feature type="transmembrane region" description="Helical" evidence="1">
    <location>
        <begin position="70"/>
        <end position="94"/>
    </location>
</feature>
<evidence type="ECO:0000313" key="2">
    <source>
        <dbReference type="EMBL" id="ABJ08664.1"/>
    </source>
</evidence>
<feature type="transmembrane region" description="Helical" evidence="1">
    <location>
        <begin position="156"/>
        <end position="172"/>
    </location>
</feature>
<organism evidence="2">
    <name type="scientific">Rhodopseudomonas palustris (strain BisA53)</name>
    <dbReference type="NCBI Taxonomy" id="316055"/>
    <lineage>
        <taxon>Bacteria</taxon>
        <taxon>Pseudomonadati</taxon>
        <taxon>Pseudomonadota</taxon>
        <taxon>Alphaproteobacteria</taxon>
        <taxon>Hyphomicrobiales</taxon>
        <taxon>Nitrobacteraceae</taxon>
        <taxon>Rhodopseudomonas</taxon>
    </lineage>
</organism>
<sequence>MLADPLEGPSSADRLLRLSRAMQWVTTIGMALIVIGMGLTVAIPPWSRNLLLARLGETGARLPLTPTDQLLAGLIIAVPVGVMLWGLWHVRALFRDFAGGRVFTGSAAHHLQRFGVSVLAQGPLGPLTATALGLALSFGNPPGQRYLVLTLSINDYFALIIGGVLVAVAAVMREASRLADENASFV</sequence>
<dbReference type="Pfam" id="PF11188">
    <property type="entry name" value="DUF2975"/>
    <property type="match status" value="1"/>
</dbReference>
<feature type="transmembrane region" description="Helical" evidence="1">
    <location>
        <begin position="114"/>
        <end position="136"/>
    </location>
</feature>
<proteinExistence type="predicted"/>
<name>Q07HC0_RHOP5</name>
<evidence type="ECO:0008006" key="3">
    <source>
        <dbReference type="Google" id="ProtNLM"/>
    </source>
</evidence>
<dbReference type="STRING" id="316055.RPE_4745"/>
<dbReference type="InterPro" id="IPR021354">
    <property type="entry name" value="DUF2975"/>
</dbReference>
<accession>Q07HC0</accession>
<gene>
    <name evidence="2" type="ordered locus">RPE_4745</name>
</gene>
<reference evidence="2" key="1">
    <citation type="submission" date="2006-09" db="EMBL/GenBank/DDBJ databases">
        <title>Complete sequence of Rhodopseudomonas palustris BisA53.</title>
        <authorList>
            <consortium name="US DOE Joint Genome Institute"/>
            <person name="Copeland A."/>
            <person name="Lucas S."/>
            <person name="Lapidus A."/>
            <person name="Barry K."/>
            <person name="Detter J.C."/>
            <person name="Glavina del Rio T."/>
            <person name="Hammon N."/>
            <person name="Israni S."/>
            <person name="Dalin E."/>
            <person name="Tice H."/>
            <person name="Pitluck S."/>
            <person name="Chain P."/>
            <person name="Malfatti S."/>
            <person name="Shin M."/>
            <person name="Vergez L."/>
            <person name="Schmutz J."/>
            <person name="Larimer F."/>
            <person name="Land M."/>
            <person name="Hauser L."/>
            <person name="Pelletier D.A."/>
            <person name="Kyrpides N."/>
            <person name="Kim E."/>
            <person name="Harwood C.S."/>
            <person name="Oda Y."/>
            <person name="Richardson P."/>
        </authorList>
    </citation>
    <scope>NUCLEOTIDE SEQUENCE [LARGE SCALE GENOMIC DNA]</scope>
    <source>
        <strain evidence="2">BisA53</strain>
    </source>
</reference>
<dbReference type="EMBL" id="CP000463">
    <property type="protein sequence ID" value="ABJ08664.1"/>
    <property type="molecule type" value="Genomic_DNA"/>
</dbReference>
<keyword evidence="1" id="KW-0812">Transmembrane</keyword>
<keyword evidence="1" id="KW-0472">Membrane</keyword>